<evidence type="ECO:0000313" key="2">
    <source>
        <dbReference type="Proteomes" id="UP000229342"/>
    </source>
</evidence>
<gene>
    <name evidence="1" type="ORF">COV91_04005</name>
</gene>
<proteinExistence type="predicted"/>
<organism evidence="1 2">
    <name type="scientific">Candidatus Taylorbacteria bacterium CG11_big_fil_rev_8_21_14_0_20_46_11</name>
    <dbReference type="NCBI Taxonomy" id="1975025"/>
    <lineage>
        <taxon>Bacteria</taxon>
        <taxon>Candidatus Tayloriibacteriota</taxon>
    </lineage>
</organism>
<evidence type="ECO:0000313" key="1">
    <source>
        <dbReference type="EMBL" id="PIQ68465.1"/>
    </source>
</evidence>
<accession>A0A2H0KB63</accession>
<protein>
    <submittedName>
        <fullName evidence="1">Uncharacterized protein</fullName>
    </submittedName>
</protein>
<dbReference type="EMBL" id="PCVG01000050">
    <property type="protein sequence ID" value="PIQ68465.1"/>
    <property type="molecule type" value="Genomic_DNA"/>
</dbReference>
<name>A0A2H0KB63_9BACT</name>
<dbReference type="AlphaFoldDB" id="A0A2H0KB63"/>
<sequence>MKREYRRKLLHEQLGAMLLRRLGGLKENLERWARTEGILDKGESMIVSTTFWTKEHIIVRKPNSRNKRGKE</sequence>
<reference evidence="1 2" key="1">
    <citation type="submission" date="2017-09" db="EMBL/GenBank/DDBJ databases">
        <title>Depth-based differentiation of microbial function through sediment-hosted aquifers and enrichment of novel symbionts in the deep terrestrial subsurface.</title>
        <authorList>
            <person name="Probst A.J."/>
            <person name="Ladd B."/>
            <person name="Jarett J.K."/>
            <person name="Geller-Mcgrath D.E."/>
            <person name="Sieber C.M."/>
            <person name="Emerson J.B."/>
            <person name="Anantharaman K."/>
            <person name="Thomas B.C."/>
            <person name="Malmstrom R."/>
            <person name="Stieglmeier M."/>
            <person name="Klingl A."/>
            <person name="Woyke T."/>
            <person name="Ryan C.M."/>
            <person name="Banfield J.F."/>
        </authorList>
    </citation>
    <scope>NUCLEOTIDE SEQUENCE [LARGE SCALE GENOMIC DNA]</scope>
    <source>
        <strain evidence="1">CG11_big_fil_rev_8_21_14_0_20_46_11</strain>
    </source>
</reference>
<comment type="caution">
    <text evidence="1">The sequence shown here is derived from an EMBL/GenBank/DDBJ whole genome shotgun (WGS) entry which is preliminary data.</text>
</comment>
<dbReference type="Proteomes" id="UP000229342">
    <property type="component" value="Unassembled WGS sequence"/>
</dbReference>